<dbReference type="OrthoDB" id="10357395at2759"/>
<dbReference type="AlphaFoldDB" id="A0A8X6WNV3"/>
<gene>
    <name evidence="2" type="ORF">TNIN_327931</name>
</gene>
<sequence length="87" mass="9509">MLLCVAFSSLILVSSAFFLKNEHPANEIGLNVSHHNGLLHPFSSIVDAEDCSCKNGRCVKDNRGKWKCLCSPKHSLQGKDCAACYSL</sequence>
<comment type="caution">
    <text evidence="2">The sequence shown here is derived from an EMBL/GenBank/DDBJ whole genome shotgun (WGS) entry which is preliminary data.</text>
</comment>
<proteinExistence type="predicted"/>
<evidence type="ECO:0000313" key="3">
    <source>
        <dbReference type="Proteomes" id="UP000886998"/>
    </source>
</evidence>
<keyword evidence="3" id="KW-1185">Reference proteome</keyword>
<keyword evidence="1" id="KW-0732">Signal</keyword>
<evidence type="ECO:0000313" key="2">
    <source>
        <dbReference type="EMBL" id="GFY38632.1"/>
    </source>
</evidence>
<evidence type="ECO:0008006" key="4">
    <source>
        <dbReference type="Google" id="ProtNLM"/>
    </source>
</evidence>
<reference evidence="2" key="1">
    <citation type="submission" date="2020-08" db="EMBL/GenBank/DDBJ databases">
        <title>Multicomponent nature underlies the extraordinary mechanical properties of spider dragline silk.</title>
        <authorList>
            <person name="Kono N."/>
            <person name="Nakamura H."/>
            <person name="Mori M."/>
            <person name="Yoshida Y."/>
            <person name="Ohtoshi R."/>
            <person name="Malay A.D."/>
            <person name="Moran D.A.P."/>
            <person name="Tomita M."/>
            <person name="Numata K."/>
            <person name="Arakawa K."/>
        </authorList>
    </citation>
    <scope>NUCLEOTIDE SEQUENCE</scope>
</reference>
<feature type="chain" id="PRO_5036500534" description="EGF-like domain-containing protein" evidence="1">
    <location>
        <begin position="17"/>
        <end position="87"/>
    </location>
</feature>
<evidence type="ECO:0000256" key="1">
    <source>
        <dbReference type="SAM" id="SignalP"/>
    </source>
</evidence>
<organism evidence="2 3">
    <name type="scientific">Trichonephila inaurata madagascariensis</name>
    <dbReference type="NCBI Taxonomy" id="2747483"/>
    <lineage>
        <taxon>Eukaryota</taxon>
        <taxon>Metazoa</taxon>
        <taxon>Ecdysozoa</taxon>
        <taxon>Arthropoda</taxon>
        <taxon>Chelicerata</taxon>
        <taxon>Arachnida</taxon>
        <taxon>Araneae</taxon>
        <taxon>Araneomorphae</taxon>
        <taxon>Entelegynae</taxon>
        <taxon>Araneoidea</taxon>
        <taxon>Nephilidae</taxon>
        <taxon>Trichonephila</taxon>
        <taxon>Trichonephila inaurata</taxon>
    </lineage>
</organism>
<dbReference type="EMBL" id="BMAV01000967">
    <property type="protein sequence ID" value="GFY38632.1"/>
    <property type="molecule type" value="Genomic_DNA"/>
</dbReference>
<feature type="signal peptide" evidence="1">
    <location>
        <begin position="1"/>
        <end position="16"/>
    </location>
</feature>
<name>A0A8X6WNV3_9ARAC</name>
<protein>
    <recommendedName>
        <fullName evidence="4">EGF-like domain-containing protein</fullName>
    </recommendedName>
</protein>
<accession>A0A8X6WNV3</accession>
<dbReference type="Proteomes" id="UP000886998">
    <property type="component" value="Unassembled WGS sequence"/>
</dbReference>